<dbReference type="EMBL" id="KB310824">
    <property type="protein sequence ID" value="ELT90680.1"/>
    <property type="molecule type" value="Genomic_DNA"/>
</dbReference>
<reference evidence="3" key="3">
    <citation type="submission" date="2015-06" db="UniProtKB">
        <authorList>
            <consortium name="EnsemblMetazoa"/>
        </authorList>
    </citation>
    <scope>IDENTIFICATION</scope>
</reference>
<protein>
    <submittedName>
        <fullName evidence="2 3">Uncharacterized protein</fullName>
    </submittedName>
</protein>
<dbReference type="HOGENOM" id="CLU_1628620_0_0_1"/>
<name>R7THV7_CAPTE</name>
<reference evidence="4" key="1">
    <citation type="submission" date="2012-12" db="EMBL/GenBank/DDBJ databases">
        <authorList>
            <person name="Hellsten U."/>
            <person name="Grimwood J."/>
            <person name="Chapman J.A."/>
            <person name="Shapiro H."/>
            <person name="Aerts A."/>
            <person name="Otillar R.P."/>
            <person name="Terry A.Y."/>
            <person name="Boore J.L."/>
            <person name="Simakov O."/>
            <person name="Marletaz F."/>
            <person name="Cho S.-J."/>
            <person name="Edsinger-Gonzales E."/>
            <person name="Havlak P."/>
            <person name="Kuo D.-H."/>
            <person name="Larsson T."/>
            <person name="Lv J."/>
            <person name="Arendt D."/>
            <person name="Savage R."/>
            <person name="Osoegawa K."/>
            <person name="de Jong P."/>
            <person name="Lindberg D.R."/>
            <person name="Seaver E.C."/>
            <person name="Weisblat D.A."/>
            <person name="Putnam N.H."/>
            <person name="Grigoriev I.V."/>
            <person name="Rokhsar D.S."/>
        </authorList>
    </citation>
    <scope>NUCLEOTIDE SEQUENCE</scope>
    <source>
        <strain evidence="4">I ESC-2004</strain>
    </source>
</reference>
<dbReference type="EnsemblMetazoa" id="CapteT189698">
    <property type="protein sequence ID" value="CapteP189698"/>
    <property type="gene ID" value="CapteG189698"/>
</dbReference>
<dbReference type="STRING" id="283909.R7THV7"/>
<feature type="region of interest" description="Disordered" evidence="1">
    <location>
        <begin position="68"/>
        <end position="121"/>
    </location>
</feature>
<dbReference type="Proteomes" id="UP000014760">
    <property type="component" value="Unassembled WGS sequence"/>
</dbReference>
<organism evidence="2">
    <name type="scientific">Capitella teleta</name>
    <name type="common">Polychaete worm</name>
    <dbReference type="NCBI Taxonomy" id="283909"/>
    <lineage>
        <taxon>Eukaryota</taxon>
        <taxon>Metazoa</taxon>
        <taxon>Spiralia</taxon>
        <taxon>Lophotrochozoa</taxon>
        <taxon>Annelida</taxon>
        <taxon>Polychaeta</taxon>
        <taxon>Sedentaria</taxon>
        <taxon>Scolecida</taxon>
        <taxon>Capitellidae</taxon>
        <taxon>Capitella</taxon>
    </lineage>
</organism>
<dbReference type="EMBL" id="AMQN01014239">
    <property type="status" value="NOT_ANNOTATED_CDS"/>
    <property type="molecule type" value="Genomic_DNA"/>
</dbReference>
<dbReference type="EMBL" id="AMQN01014240">
    <property type="status" value="NOT_ANNOTATED_CDS"/>
    <property type="molecule type" value="Genomic_DNA"/>
</dbReference>
<dbReference type="OrthoDB" id="427129at2759"/>
<evidence type="ECO:0000313" key="3">
    <source>
        <dbReference type="EnsemblMetazoa" id="CapteP189698"/>
    </source>
</evidence>
<gene>
    <name evidence="2" type="ORF">CAPTEDRAFT_189698</name>
</gene>
<keyword evidence="4" id="KW-1185">Reference proteome</keyword>
<sequence>MLTRQMPLPLKKSYRTDIQWQSVVYVVRGQPDESVPVYRVAREDGKAVDKVLHRNLLLPIGSIPFEETMQTSRRKVKSREQEPEEEEELESDSEEELVVGPITRSRRLRPSTPQTFPCQEPVRPVPEVVRPAAPPVITQPGPVLRRSCHIVFRQIYVLLHTGY</sequence>
<accession>R7THV7</accession>
<evidence type="ECO:0000313" key="2">
    <source>
        <dbReference type="EMBL" id="ELT90680.1"/>
    </source>
</evidence>
<proteinExistence type="predicted"/>
<reference evidence="2 4" key="2">
    <citation type="journal article" date="2013" name="Nature">
        <title>Insights into bilaterian evolution from three spiralian genomes.</title>
        <authorList>
            <person name="Simakov O."/>
            <person name="Marletaz F."/>
            <person name="Cho S.J."/>
            <person name="Edsinger-Gonzales E."/>
            <person name="Havlak P."/>
            <person name="Hellsten U."/>
            <person name="Kuo D.H."/>
            <person name="Larsson T."/>
            <person name="Lv J."/>
            <person name="Arendt D."/>
            <person name="Savage R."/>
            <person name="Osoegawa K."/>
            <person name="de Jong P."/>
            <person name="Grimwood J."/>
            <person name="Chapman J.A."/>
            <person name="Shapiro H."/>
            <person name="Aerts A."/>
            <person name="Otillar R.P."/>
            <person name="Terry A.Y."/>
            <person name="Boore J.L."/>
            <person name="Grigoriev I.V."/>
            <person name="Lindberg D.R."/>
            <person name="Seaver E.C."/>
            <person name="Weisblat D.A."/>
            <person name="Putnam N.H."/>
            <person name="Rokhsar D.S."/>
        </authorList>
    </citation>
    <scope>NUCLEOTIDE SEQUENCE</scope>
    <source>
        <strain evidence="2 4">I ESC-2004</strain>
    </source>
</reference>
<evidence type="ECO:0000256" key="1">
    <source>
        <dbReference type="SAM" id="MobiDB-lite"/>
    </source>
</evidence>
<dbReference type="AlphaFoldDB" id="R7THV7"/>
<feature type="compositionally biased region" description="Acidic residues" evidence="1">
    <location>
        <begin position="82"/>
        <end position="97"/>
    </location>
</feature>
<evidence type="ECO:0000313" key="4">
    <source>
        <dbReference type="Proteomes" id="UP000014760"/>
    </source>
</evidence>